<dbReference type="InterPro" id="IPR001412">
    <property type="entry name" value="aa-tRNA-synth_I_CS"/>
</dbReference>
<dbReference type="PROSITE" id="PS00178">
    <property type="entry name" value="AA_TRNA_LIGASE_I"/>
    <property type="match status" value="1"/>
</dbReference>
<name>X1B9H9_9ZZZZ</name>
<feature type="non-terminal residue" evidence="7">
    <location>
        <position position="169"/>
    </location>
</feature>
<dbReference type="SUPFAM" id="SSF52374">
    <property type="entry name" value="Nucleotidylyl transferase"/>
    <property type="match status" value="1"/>
</dbReference>
<organism evidence="7">
    <name type="scientific">marine sediment metagenome</name>
    <dbReference type="NCBI Taxonomy" id="412755"/>
    <lineage>
        <taxon>unclassified sequences</taxon>
        <taxon>metagenomes</taxon>
        <taxon>ecological metagenomes</taxon>
    </lineage>
</organism>
<dbReference type="Gene3D" id="3.40.50.620">
    <property type="entry name" value="HUPs"/>
    <property type="match status" value="1"/>
</dbReference>
<dbReference type="InterPro" id="IPR020058">
    <property type="entry name" value="Glu/Gln-tRNA-synth_Ib_cat-dom"/>
</dbReference>
<dbReference type="PANTHER" id="PTHR43097">
    <property type="entry name" value="GLUTAMINE-TRNA LIGASE"/>
    <property type="match status" value="1"/>
</dbReference>
<evidence type="ECO:0000313" key="7">
    <source>
        <dbReference type="EMBL" id="GAG68631.1"/>
    </source>
</evidence>
<dbReference type="GO" id="GO:0005829">
    <property type="term" value="C:cytosol"/>
    <property type="evidence" value="ECO:0007669"/>
    <property type="project" value="TreeGrafter"/>
</dbReference>
<dbReference type="InterPro" id="IPR050132">
    <property type="entry name" value="Gln/Glu-tRNA_Ligase"/>
</dbReference>
<dbReference type="GO" id="GO:0005524">
    <property type="term" value="F:ATP binding"/>
    <property type="evidence" value="ECO:0007669"/>
    <property type="project" value="UniProtKB-KW"/>
</dbReference>
<evidence type="ECO:0000256" key="2">
    <source>
        <dbReference type="ARBA" id="ARBA00022741"/>
    </source>
</evidence>
<sequence>MDIDEIKKLIWIFGLTNAVKFEGKPNLKAIMGKLMSQKPELRTQVSNIKPVLDETIVEISKLTIDEQKEKLLQLDPTALEKKVTSKEKKELPDLPNTQNYDKIVMRLAPYPSGALHIGNARMVILNSEYAKRYDGELILFFDDTIGSPKSMRNNPKAKYVLPDAYQLIK</sequence>
<dbReference type="PANTHER" id="PTHR43097:SF5">
    <property type="entry name" value="GLUTAMATE--TRNA LIGASE"/>
    <property type="match status" value="1"/>
</dbReference>
<dbReference type="GO" id="GO:0043604">
    <property type="term" value="P:amide biosynthetic process"/>
    <property type="evidence" value="ECO:0007669"/>
    <property type="project" value="TreeGrafter"/>
</dbReference>
<evidence type="ECO:0000256" key="1">
    <source>
        <dbReference type="ARBA" id="ARBA00022598"/>
    </source>
</evidence>
<dbReference type="InterPro" id="IPR000924">
    <property type="entry name" value="Glu/Gln-tRNA-synth"/>
</dbReference>
<dbReference type="Pfam" id="PF00749">
    <property type="entry name" value="tRNA-synt_1c"/>
    <property type="match status" value="1"/>
</dbReference>
<reference evidence="7" key="1">
    <citation type="journal article" date="2014" name="Front. Microbiol.">
        <title>High frequency of phylogenetically diverse reductive dehalogenase-homologous genes in deep subseafloor sedimentary metagenomes.</title>
        <authorList>
            <person name="Kawai M."/>
            <person name="Futagami T."/>
            <person name="Toyoda A."/>
            <person name="Takaki Y."/>
            <person name="Nishi S."/>
            <person name="Hori S."/>
            <person name="Arai W."/>
            <person name="Tsubouchi T."/>
            <person name="Morono Y."/>
            <person name="Uchiyama I."/>
            <person name="Ito T."/>
            <person name="Fujiyama A."/>
            <person name="Inagaki F."/>
            <person name="Takami H."/>
        </authorList>
    </citation>
    <scope>NUCLEOTIDE SEQUENCE</scope>
    <source>
        <strain evidence="7">Expedition CK06-06</strain>
    </source>
</reference>
<evidence type="ECO:0000256" key="3">
    <source>
        <dbReference type="ARBA" id="ARBA00022840"/>
    </source>
</evidence>
<protein>
    <recommendedName>
        <fullName evidence="6">Glutamyl/glutaminyl-tRNA synthetase class Ib catalytic domain-containing protein</fullName>
    </recommendedName>
</protein>
<proteinExistence type="predicted"/>
<dbReference type="PRINTS" id="PR00987">
    <property type="entry name" value="TRNASYNTHGLU"/>
</dbReference>
<dbReference type="AlphaFoldDB" id="X1B9H9"/>
<keyword evidence="5" id="KW-0030">Aminoacyl-tRNA synthetase</keyword>
<comment type="caution">
    <text evidence="7">The sequence shown here is derived from an EMBL/GenBank/DDBJ whole genome shotgun (WGS) entry which is preliminary data.</text>
</comment>
<gene>
    <name evidence="7" type="ORF">S01H4_08304</name>
</gene>
<evidence type="ECO:0000259" key="6">
    <source>
        <dbReference type="Pfam" id="PF00749"/>
    </source>
</evidence>
<dbReference type="GO" id="GO:0006418">
    <property type="term" value="P:tRNA aminoacylation for protein translation"/>
    <property type="evidence" value="ECO:0007669"/>
    <property type="project" value="InterPro"/>
</dbReference>
<evidence type="ECO:0000256" key="4">
    <source>
        <dbReference type="ARBA" id="ARBA00022917"/>
    </source>
</evidence>
<keyword evidence="4" id="KW-0648">Protein biosynthesis</keyword>
<evidence type="ECO:0000256" key="5">
    <source>
        <dbReference type="ARBA" id="ARBA00023146"/>
    </source>
</evidence>
<feature type="domain" description="Glutamyl/glutaminyl-tRNA synthetase class Ib catalytic" evidence="6">
    <location>
        <begin position="102"/>
        <end position="144"/>
    </location>
</feature>
<dbReference type="GO" id="GO:0004812">
    <property type="term" value="F:aminoacyl-tRNA ligase activity"/>
    <property type="evidence" value="ECO:0007669"/>
    <property type="project" value="UniProtKB-KW"/>
</dbReference>
<keyword evidence="2" id="KW-0547">Nucleotide-binding</keyword>
<dbReference type="EMBL" id="BART01002831">
    <property type="protein sequence ID" value="GAG68631.1"/>
    <property type="molecule type" value="Genomic_DNA"/>
</dbReference>
<keyword evidence="1" id="KW-0436">Ligase</keyword>
<dbReference type="InterPro" id="IPR014729">
    <property type="entry name" value="Rossmann-like_a/b/a_fold"/>
</dbReference>
<accession>X1B9H9</accession>
<keyword evidence="3" id="KW-0067">ATP-binding</keyword>